<reference evidence="2" key="1">
    <citation type="submission" date="2019-04" db="EMBL/GenBank/DDBJ databases">
        <title>Genome sequence of Pseudomonas putida 1290, an auxin catabolizing strain.</title>
        <authorList>
            <person name="Laird T.S."/>
            <person name="Leveau J.H.J."/>
        </authorList>
    </citation>
    <scope>NUCLEOTIDE SEQUENCE [LARGE SCALE GENOMIC DNA]</scope>
    <source>
        <strain evidence="2">1290</strain>
    </source>
</reference>
<proteinExistence type="predicted"/>
<gene>
    <name evidence="1" type="ORF">E6B08_07450</name>
</gene>
<dbReference type="Proteomes" id="UP000298551">
    <property type="component" value="Chromosome"/>
</dbReference>
<name>A0A4D6X5G8_PSEPU</name>
<dbReference type="EMBL" id="CP039371">
    <property type="protein sequence ID" value="QCI11254.1"/>
    <property type="molecule type" value="Genomic_DNA"/>
</dbReference>
<evidence type="ECO:0000313" key="1">
    <source>
        <dbReference type="EMBL" id="QCI11254.1"/>
    </source>
</evidence>
<evidence type="ECO:0000313" key="2">
    <source>
        <dbReference type="Proteomes" id="UP000298551"/>
    </source>
</evidence>
<dbReference type="AlphaFoldDB" id="A0A4D6X5G8"/>
<accession>A0A4D6X5G8</accession>
<sequence length="60" mass="6635">MLPLDANQTTLVLDATVFYRLRNKTACTDPCRSGFTRECGGGGYGERLSDISRRARPIRG</sequence>
<protein>
    <submittedName>
        <fullName evidence="1">Uncharacterized protein</fullName>
    </submittedName>
</protein>
<organism evidence="1 2">
    <name type="scientific">Pseudomonas putida</name>
    <name type="common">Arthrobacter siderocapsulatus</name>
    <dbReference type="NCBI Taxonomy" id="303"/>
    <lineage>
        <taxon>Bacteria</taxon>
        <taxon>Pseudomonadati</taxon>
        <taxon>Pseudomonadota</taxon>
        <taxon>Gammaproteobacteria</taxon>
        <taxon>Pseudomonadales</taxon>
        <taxon>Pseudomonadaceae</taxon>
        <taxon>Pseudomonas</taxon>
    </lineage>
</organism>